<feature type="non-terminal residue" evidence="2">
    <location>
        <position position="1"/>
    </location>
</feature>
<dbReference type="EMBL" id="JAVRRA010026142">
    <property type="protein sequence ID" value="KAK5097728.1"/>
    <property type="molecule type" value="Genomic_DNA"/>
</dbReference>
<evidence type="ECO:0000256" key="1">
    <source>
        <dbReference type="SAM" id="Coils"/>
    </source>
</evidence>
<evidence type="ECO:0000313" key="2">
    <source>
        <dbReference type="EMBL" id="KAK5097728.1"/>
    </source>
</evidence>
<proteinExistence type="predicted"/>
<gene>
    <name evidence="2" type="ORF">LTR16_007278</name>
</gene>
<keyword evidence="1" id="KW-0175">Coiled coil</keyword>
<dbReference type="Proteomes" id="UP001357485">
    <property type="component" value="Unassembled WGS sequence"/>
</dbReference>
<comment type="caution">
    <text evidence="2">The sequence shown here is derived from an EMBL/GenBank/DDBJ whole genome shotgun (WGS) entry which is preliminary data.</text>
</comment>
<keyword evidence="3" id="KW-1185">Reference proteome</keyword>
<protein>
    <recommendedName>
        <fullName evidence="4">SWI5-dependent HO expression protein 3</fullName>
    </recommendedName>
</protein>
<evidence type="ECO:0008006" key="4">
    <source>
        <dbReference type="Google" id="ProtNLM"/>
    </source>
</evidence>
<sequence length="322" mass="35425">LSETQHAAATRLEEAERKHAEHVKSLGEASSARIAELQRLHEGHLAERQNISGAELAEREAIHSENVADLEKKHREAQVDTERWHSQTLAGLKSQHARALADAVRSEQNTSEIIIADVEAHHSKAIAELKNQHSRAIADVEGQHAQAIVSLKSQHDSTIAQAISQAESTAGLNLANVKATFEQDGIKSKEAAEAKVTDTVDVLAGMLHDLHLVAQELDEALQTNEQGQVSTAELHHHQAQDAYAASVQRFDQLCVKYADLSTYRDTVSAKFELLRNDIVAAKDKQNELGRQRESLMKELSSTQDQLAALTSKHNTMTAEHND</sequence>
<accession>A0ABR0KIU5</accession>
<feature type="coiled-coil region" evidence="1">
    <location>
        <begin position="278"/>
        <end position="312"/>
    </location>
</feature>
<feature type="non-terminal residue" evidence="2">
    <location>
        <position position="322"/>
    </location>
</feature>
<reference evidence="2 3" key="1">
    <citation type="submission" date="2023-08" db="EMBL/GenBank/DDBJ databases">
        <title>Black Yeasts Isolated from many extreme environments.</title>
        <authorList>
            <person name="Coleine C."/>
            <person name="Stajich J.E."/>
            <person name="Selbmann L."/>
        </authorList>
    </citation>
    <scope>NUCLEOTIDE SEQUENCE [LARGE SCALE GENOMIC DNA]</scope>
    <source>
        <strain evidence="2 3">CCFEE 536</strain>
    </source>
</reference>
<organism evidence="2 3">
    <name type="scientific">Cryomyces antarcticus</name>
    <dbReference type="NCBI Taxonomy" id="329879"/>
    <lineage>
        <taxon>Eukaryota</taxon>
        <taxon>Fungi</taxon>
        <taxon>Dikarya</taxon>
        <taxon>Ascomycota</taxon>
        <taxon>Pezizomycotina</taxon>
        <taxon>Dothideomycetes</taxon>
        <taxon>Dothideomycetes incertae sedis</taxon>
        <taxon>Cryomyces</taxon>
    </lineage>
</organism>
<evidence type="ECO:0000313" key="3">
    <source>
        <dbReference type="Proteomes" id="UP001357485"/>
    </source>
</evidence>
<name>A0ABR0KIU5_9PEZI</name>